<protein>
    <recommendedName>
        <fullName evidence="2">DUF6265 domain-containing protein</fullName>
    </recommendedName>
</protein>
<dbReference type="InterPro" id="IPR046232">
    <property type="entry name" value="DUF6265"/>
</dbReference>
<name>A0A9E2W1W8_9BACT</name>
<evidence type="ECO:0000256" key="1">
    <source>
        <dbReference type="SAM" id="SignalP"/>
    </source>
</evidence>
<dbReference type="RefSeq" id="WP_217790222.1">
    <property type="nucleotide sequence ID" value="NZ_JAHSPG010000002.1"/>
</dbReference>
<evidence type="ECO:0000313" key="3">
    <source>
        <dbReference type="EMBL" id="MBV4356595.1"/>
    </source>
</evidence>
<feature type="chain" id="PRO_5038824907" description="DUF6265 domain-containing protein" evidence="1">
    <location>
        <begin position="20"/>
        <end position="161"/>
    </location>
</feature>
<dbReference type="EMBL" id="JAHSPG010000002">
    <property type="protein sequence ID" value="MBV4356595.1"/>
    <property type="molecule type" value="Genomic_DNA"/>
</dbReference>
<accession>A0A9E2W1W8</accession>
<keyword evidence="4" id="KW-1185">Reference proteome</keyword>
<keyword evidence="1" id="KW-0732">Signal</keyword>
<evidence type="ECO:0000259" key="2">
    <source>
        <dbReference type="Pfam" id="PF19780"/>
    </source>
</evidence>
<reference evidence="3" key="1">
    <citation type="submission" date="2021-06" db="EMBL/GenBank/DDBJ databases">
        <authorList>
            <person name="Huq M.A."/>
        </authorList>
    </citation>
    <scope>NUCLEOTIDE SEQUENCE</scope>
    <source>
        <strain evidence="3">MAH-26</strain>
    </source>
</reference>
<proteinExistence type="predicted"/>
<comment type="caution">
    <text evidence="3">The sequence shown here is derived from an EMBL/GenBank/DDBJ whole genome shotgun (WGS) entry which is preliminary data.</text>
</comment>
<feature type="signal peptide" evidence="1">
    <location>
        <begin position="1"/>
        <end position="19"/>
    </location>
</feature>
<organism evidence="3 4">
    <name type="scientific">Pinibacter aurantiacus</name>
    <dbReference type="NCBI Taxonomy" id="2851599"/>
    <lineage>
        <taxon>Bacteria</taxon>
        <taxon>Pseudomonadati</taxon>
        <taxon>Bacteroidota</taxon>
        <taxon>Chitinophagia</taxon>
        <taxon>Chitinophagales</taxon>
        <taxon>Chitinophagaceae</taxon>
        <taxon>Pinibacter</taxon>
    </lineage>
</organism>
<gene>
    <name evidence="3" type="ORF">KTO63_05490</name>
</gene>
<dbReference type="AlphaFoldDB" id="A0A9E2W1W8"/>
<dbReference type="Proteomes" id="UP000812270">
    <property type="component" value="Unassembled WGS sequence"/>
</dbReference>
<dbReference type="Pfam" id="PF19780">
    <property type="entry name" value="DUF6265"/>
    <property type="match status" value="1"/>
</dbReference>
<sequence length="161" mass="18610">MKKLLLMLAAIVCYCGSHAQKLKADIKDLAFIAGKWGMKHEWGDMEENWSAPMGDNMMCSYRCVDKGKAVFYEFMLIEQTDSVPVLKLRHLKPGNITLEDKTSPYSYPLIKLETNKAVFESKKEKTQLVFQRLDAKHMTVFLIREKNGKEEKDEFAYAMTE</sequence>
<feature type="domain" description="DUF6265" evidence="2">
    <location>
        <begin position="30"/>
        <end position="140"/>
    </location>
</feature>
<evidence type="ECO:0000313" key="4">
    <source>
        <dbReference type="Proteomes" id="UP000812270"/>
    </source>
</evidence>